<dbReference type="GO" id="GO:0008784">
    <property type="term" value="F:alanine racemase activity"/>
    <property type="evidence" value="ECO:0007669"/>
    <property type="project" value="UniProtKB-UniRule"/>
</dbReference>
<feature type="active site" description="Proton acceptor; specific for D-alanine" evidence="4">
    <location>
        <position position="38"/>
    </location>
</feature>
<feature type="binding site" evidence="4 6">
    <location>
        <position position="136"/>
    </location>
    <ligand>
        <name>substrate</name>
    </ligand>
</feature>
<dbReference type="InterPro" id="IPR001608">
    <property type="entry name" value="Ala_racemase_N"/>
</dbReference>
<gene>
    <name evidence="8" type="primary">alr_1</name>
    <name evidence="8" type="ORF">NCTC13150_00952</name>
</gene>
<organism evidence="8 9">
    <name type="scientific">Urinicoccus massiliensis</name>
    <dbReference type="NCBI Taxonomy" id="1723382"/>
    <lineage>
        <taxon>Bacteria</taxon>
        <taxon>Bacillati</taxon>
        <taxon>Bacillota</taxon>
        <taxon>Tissierellia</taxon>
        <taxon>Tissierellales</taxon>
        <taxon>Peptoniphilaceae</taxon>
        <taxon>Urinicoccus</taxon>
    </lineage>
</organism>
<dbReference type="EMBL" id="CAACYI010000001">
    <property type="protein sequence ID" value="VFB16425.1"/>
    <property type="molecule type" value="Genomic_DNA"/>
</dbReference>
<sequence>MNITRPAWLEINLDQLEENIKIIQKNISSQSKILSIVKSDGYCLGAAKIVESLIDLGVDYFGLATTSEAIQLRKKYPKVGLLVLGFTPNFLLKESIDQGITLSVYTLDMAKEINNHAGEVGKKAKIHIALDTGMNRIGFSTNQEKIQETYQKIEEINGLENIEIEGLFTHFAVADTDDAFTQHQFDQYQMVYRELGKRGISIPMRHVSNSHAILRHRAYDLDYVRPGILQYGSREEDPYGENFSVKLIANLKALVAYVKEVPANEGVSYGLTYKTKTRTKIATIPIGYADGLPRNLSNQLEVLIQGKRCKQIGRICMDQCMVDVTGLDVKVNDEVVLLGRQGTEEISIEELAKKAGEIPTSFLTHFGKRLPRVYLKNQKVEEIEDIILKC</sequence>
<evidence type="ECO:0000256" key="3">
    <source>
        <dbReference type="ARBA" id="ARBA00023235"/>
    </source>
</evidence>
<dbReference type="PRINTS" id="PR00992">
    <property type="entry name" value="ALARACEMASE"/>
</dbReference>
<comment type="similarity">
    <text evidence="4">Belongs to the alanine racemase family.</text>
</comment>
<feature type="binding site" evidence="4 6">
    <location>
        <position position="317"/>
    </location>
    <ligand>
        <name>substrate</name>
    </ligand>
</feature>
<dbReference type="SMART" id="SM01005">
    <property type="entry name" value="Ala_racemase_C"/>
    <property type="match status" value="1"/>
</dbReference>
<dbReference type="RefSeq" id="WP_034440037.1">
    <property type="nucleotide sequence ID" value="NZ_CAACYI010000001.1"/>
</dbReference>
<feature type="modified residue" description="N6-(pyridoxal phosphate)lysine" evidence="4 5">
    <location>
        <position position="38"/>
    </location>
</feature>
<dbReference type="AlphaFoldDB" id="A0A8H2M8V0"/>
<feature type="active site" description="Proton acceptor; specific for L-alanine" evidence="4">
    <location>
        <position position="269"/>
    </location>
</feature>
<feature type="domain" description="Alanine racemase C-terminal" evidence="7">
    <location>
        <begin position="248"/>
        <end position="375"/>
    </location>
</feature>
<dbReference type="PANTHER" id="PTHR30511">
    <property type="entry name" value="ALANINE RACEMASE"/>
    <property type="match status" value="1"/>
</dbReference>
<evidence type="ECO:0000256" key="1">
    <source>
        <dbReference type="ARBA" id="ARBA00001933"/>
    </source>
</evidence>
<dbReference type="InterPro" id="IPR000821">
    <property type="entry name" value="Ala_racemase"/>
</dbReference>
<dbReference type="FunFam" id="3.20.20.10:FF:000002">
    <property type="entry name" value="Alanine racemase"/>
    <property type="match status" value="1"/>
</dbReference>
<dbReference type="Pfam" id="PF00842">
    <property type="entry name" value="Ala_racemase_C"/>
    <property type="match status" value="1"/>
</dbReference>
<dbReference type="Proteomes" id="UP000377798">
    <property type="component" value="Unassembled WGS sequence"/>
</dbReference>
<dbReference type="HAMAP" id="MF_01201">
    <property type="entry name" value="Ala_racemase"/>
    <property type="match status" value="1"/>
</dbReference>
<evidence type="ECO:0000256" key="4">
    <source>
        <dbReference type="HAMAP-Rule" id="MF_01201"/>
    </source>
</evidence>
<accession>A0A8H2M8V0</accession>
<dbReference type="GO" id="GO:0030170">
    <property type="term" value="F:pyridoxal phosphate binding"/>
    <property type="evidence" value="ECO:0007669"/>
    <property type="project" value="UniProtKB-UniRule"/>
</dbReference>
<comment type="function">
    <text evidence="4">Catalyzes the interconversion of L-alanine and D-alanine. May also act on other amino acids.</text>
</comment>
<dbReference type="CDD" id="cd00430">
    <property type="entry name" value="PLPDE_III_AR"/>
    <property type="match status" value="1"/>
</dbReference>
<reference evidence="8 9" key="1">
    <citation type="submission" date="2019-02" db="EMBL/GenBank/DDBJ databases">
        <authorList>
            <consortium name="Pathogen Informatics"/>
        </authorList>
    </citation>
    <scope>NUCLEOTIDE SEQUENCE [LARGE SCALE GENOMIC DNA]</scope>
    <source>
        <strain evidence="8 9">3012STDY7089603</strain>
    </source>
</reference>
<dbReference type="GO" id="GO:0005829">
    <property type="term" value="C:cytosol"/>
    <property type="evidence" value="ECO:0007669"/>
    <property type="project" value="TreeGrafter"/>
</dbReference>
<dbReference type="SUPFAM" id="SSF50621">
    <property type="entry name" value="Alanine racemase C-terminal domain-like"/>
    <property type="match status" value="1"/>
</dbReference>
<evidence type="ECO:0000259" key="7">
    <source>
        <dbReference type="SMART" id="SM01005"/>
    </source>
</evidence>
<dbReference type="SUPFAM" id="SSF51419">
    <property type="entry name" value="PLP-binding barrel"/>
    <property type="match status" value="1"/>
</dbReference>
<evidence type="ECO:0000256" key="2">
    <source>
        <dbReference type="ARBA" id="ARBA00022898"/>
    </source>
</evidence>
<dbReference type="Gene3D" id="2.40.37.10">
    <property type="entry name" value="Lyase, Ornithine Decarboxylase, Chain A, domain 1"/>
    <property type="match status" value="1"/>
</dbReference>
<comment type="caution">
    <text evidence="8">The sequence shown here is derived from an EMBL/GenBank/DDBJ whole genome shotgun (WGS) entry which is preliminary data.</text>
</comment>
<dbReference type="NCBIfam" id="TIGR00492">
    <property type="entry name" value="alr"/>
    <property type="match status" value="1"/>
</dbReference>
<evidence type="ECO:0000256" key="5">
    <source>
        <dbReference type="PIRSR" id="PIRSR600821-50"/>
    </source>
</evidence>
<keyword evidence="3 4" id="KW-0413">Isomerase</keyword>
<keyword evidence="2 4" id="KW-0663">Pyridoxal phosphate</keyword>
<name>A0A8H2M8V0_9FIRM</name>
<dbReference type="Gene3D" id="3.20.20.10">
    <property type="entry name" value="Alanine racemase"/>
    <property type="match status" value="1"/>
</dbReference>
<dbReference type="PANTHER" id="PTHR30511:SF0">
    <property type="entry name" value="ALANINE RACEMASE, CATABOLIC-RELATED"/>
    <property type="match status" value="1"/>
</dbReference>
<dbReference type="UniPathway" id="UPA00042">
    <property type="reaction ID" value="UER00497"/>
</dbReference>
<evidence type="ECO:0000313" key="8">
    <source>
        <dbReference type="EMBL" id="VFB16425.1"/>
    </source>
</evidence>
<evidence type="ECO:0000313" key="9">
    <source>
        <dbReference type="Proteomes" id="UP000377798"/>
    </source>
</evidence>
<dbReference type="GO" id="GO:0009252">
    <property type="term" value="P:peptidoglycan biosynthetic process"/>
    <property type="evidence" value="ECO:0007669"/>
    <property type="project" value="TreeGrafter"/>
</dbReference>
<dbReference type="InterPro" id="IPR009006">
    <property type="entry name" value="Ala_racemase/Decarboxylase_C"/>
</dbReference>
<dbReference type="InterPro" id="IPR011079">
    <property type="entry name" value="Ala_racemase_C"/>
</dbReference>
<comment type="catalytic activity">
    <reaction evidence="4">
        <text>L-alanine = D-alanine</text>
        <dbReference type="Rhea" id="RHEA:20249"/>
        <dbReference type="ChEBI" id="CHEBI:57416"/>
        <dbReference type="ChEBI" id="CHEBI:57972"/>
        <dbReference type="EC" id="5.1.1.1"/>
    </reaction>
</comment>
<evidence type="ECO:0000256" key="6">
    <source>
        <dbReference type="PIRSR" id="PIRSR600821-52"/>
    </source>
</evidence>
<dbReference type="EC" id="5.1.1.1" evidence="4"/>
<protein>
    <recommendedName>
        <fullName evidence="4">Alanine racemase</fullName>
        <ecNumber evidence="4">5.1.1.1</ecNumber>
    </recommendedName>
</protein>
<dbReference type="Pfam" id="PF01168">
    <property type="entry name" value="Ala_racemase_N"/>
    <property type="match status" value="1"/>
</dbReference>
<dbReference type="GO" id="GO:0030632">
    <property type="term" value="P:D-alanine biosynthetic process"/>
    <property type="evidence" value="ECO:0007669"/>
    <property type="project" value="UniProtKB-UniRule"/>
</dbReference>
<dbReference type="InterPro" id="IPR029066">
    <property type="entry name" value="PLP-binding_barrel"/>
</dbReference>
<proteinExistence type="inferred from homology"/>
<comment type="cofactor">
    <cofactor evidence="1 4 5">
        <name>pyridoxal 5'-phosphate</name>
        <dbReference type="ChEBI" id="CHEBI:597326"/>
    </cofactor>
</comment>
<keyword evidence="9" id="KW-1185">Reference proteome</keyword>
<comment type="pathway">
    <text evidence="4">Amino-acid biosynthesis; D-alanine biosynthesis; D-alanine from L-alanine: step 1/1.</text>
</comment>